<dbReference type="PRINTS" id="PR00245">
    <property type="entry name" value="OLFACTORYR"/>
</dbReference>
<keyword evidence="2" id="KW-1003">Cell membrane</keyword>
<feature type="transmembrane region" description="Helical" evidence="14">
    <location>
        <begin position="360"/>
        <end position="380"/>
    </location>
</feature>
<keyword evidence="5" id="KW-0552">Olfaction</keyword>
<reference evidence="16 17" key="1">
    <citation type="journal article" date="2023" name="bioRxiv">
        <title>Conserved and derived expression patterns and positive selection on dental genes reveal complex evolutionary context of ever-growing rodent molars.</title>
        <authorList>
            <person name="Calamari Z.T."/>
            <person name="Song A."/>
            <person name="Cohen E."/>
            <person name="Akter M."/>
            <person name="Roy R.D."/>
            <person name="Hallikas O."/>
            <person name="Christensen M.M."/>
            <person name="Li P."/>
            <person name="Marangoni P."/>
            <person name="Jernvall J."/>
            <person name="Klein O.D."/>
        </authorList>
    </citation>
    <scope>NUCLEOTIDE SEQUENCE [LARGE SCALE GENOMIC DNA]</scope>
    <source>
        <strain evidence="16">V071</strain>
    </source>
</reference>
<keyword evidence="6 14" id="KW-1133">Transmembrane helix</keyword>
<evidence type="ECO:0000256" key="10">
    <source>
        <dbReference type="ARBA" id="ARBA00023170"/>
    </source>
</evidence>
<comment type="subcellular location">
    <subcellularLocation>
        <location evidence="1">Cell membrane</location>
        <topology evidence="1">Multi-pass membrane protein</topology>
    </subcellularLocation>
</comment>
<feature type="transmembrane region" description="Helical" evidence="14">
    <location>
        <begin position="329"/>
        <end position="348"/>
    </location>
</feature>
<feature type="transmembrane region" description="Helical" evidence="14">
    <location>
        <begin position="254"/>
        <end position="279"/>
    </location>
</feature>
<keyword evidence="7 13" id="KW-0297">G-protein coupled receptor</keyword>
<feature type="transmembrane region" description="Helical" evidence="14">
    <location>
        <begin position="162"/>
        <end position="181"/>
    </location>
</feature>
<keyword evidence="9" id="KW-1015">Disulfide bond</keyword>
<evidence type="ECO:0000256" key="13">
    <source>
        <dbReference type="RuleBase" id="RU000688"/>
    </source>
</evidence>
<protein>
    <recommendedName>
        <fullName evidence="15">G-protein coupled receptors family 1 profile domain-containing protein</fullName>
    </recommendedName>
</protein>
<dbReference type="AlphaFoldDB" id="A0AAW0HNX0"/>
<dbReference type="InterPro" id="IPR000725">
    <property type="entry name" value="Olfact_rcpt"/>
</dbReference>
<dbReference type="InterPro" id="IPR000276">
    <property type="entry name" value="GPCR_Rhodpsn"/>
</dbReference>
<dbReference type="GO" id="GO:0005886">
    <property type="term" value="C:plasma membrane"/>
    <property type="evidence" value="ECO:0007669"/>
    <property type="project" value="UniProtKB-SubCell"/>
</dbReference>
<dbReference type="EMBL" id="JBBHLL010000413">
    <property type="protein sequence ID" value="KAK7803549.1"/>
    <property type="molecule type" value="Genomic_DNA"/>
</dbReference>
<evidence type="ECO:0000256" key="12">
    <source>
        <dbReference type="ARBA" id="ARBA00023224"/>
    </source>
</evidence>
<dbReference type="GO" id="GO:0004984">
    <property type="term" value="F:olfactory receptor activity"/>
    <property type="evidence" value="ECO:0007669"/>
    <property type="project" value="InterPro"/>
</dbReference>
<dbReference type="PROSITE" id="PS50262">
    <property type="entry name" value="G_PROTEIN_RECEP_F1_2"/>
    <property type="match status" value="2"/>
</dbReference>
<evidence type="ECO:0000256" key="7">
    <source>
        <dbReference type="ARBA" id="ARBA00023040"/>
    </source>
</evidence>
<dbReference type="Pfam" id="PF13853">
    <property type="entry name" value="7tm_4"/>
    <property type="match status" value="2"/>
</dbReference>
<evidence type="ECO:0000256" key="8">
    <source>
        <dbReference type="ARBA" id="ARBA00023136"/>
    </source>
</evidence>
<name>A0AAW0HNX0_MYOGA</name>
<dbReference type="Gene3D" id="1.20.1070.10">
    <property type="entry name" value="Rhodopsin 7-helix transmembrane proteins"/>
    <property type="match status" value="2"/>
</dbReference>
<dbReference type="GO" id="GO:0004930">
    <property type="term" value="F:G protein-coupled receptor activity"/>
    <property type="evidence" value="ECO:0007669"/>
    <property type="project" value="UniProtKB-KW"/>
</dbReference>
<feature type="transmembrane region" description="Helical" evidence="14">
    <location>
        <begin position="428"/>
        <end position="454"/>
    </location>
</feature>
<evidence type="ECO:0000256" key="4">
    <source>
        <dbReference type="ARBA" id="ARBA00022692"/>
    </source>
</evidence>
<feature type="transmembrane region" description="Helical" evidence="14">
    <location>
        <begin position="20"/>
        <end position="40"/>
    </location>
</feature>
<keyword evidence="3" id="KW-0716">Sensory transduction</keyword>
<feature type="domain" description="G-protein coupled receptors family 1 profile" evidence="15">
    <location>
        <begin position="269"/>
        <end position="518"/>
    </location>
</feature>
<organism evidence="16 17">
    <name type="scientific">Myodes glareolus</name>
    <name type="common">Bank vole</name>
    <name type="synonym">Clethrionomys glareolus</name>
    <dbReference type="NCBI Taxonomy" id="447135"/>
    <lineage>
        <taxon>Eukaryota</taxon>
        <taxon>Metazoa</taxon>
        <taxon>Chordata</taxon>
        <taxon>Craniata</taxon>
        <taxon>Vertebrata</taxon>
        <taxon>Euteleostomi</taxon>
        <taxon>Mammalia</taxon>
        <taxon>Eutheria</taxon>
        <taxon>Euarchontoglires</taxon>
        <taxon>Glires</taxon>
        <taxon>Rodentia</taxon>
        <taxon>Myomorpha</taxon>
        <taxon>Muroidea</taxon>
        <taxon>Cricetidae</taxon>
        <taxon>Arvicolinae</taxon>
        <taxon>Myodes</taxon>
    </lineage>
</organism>
<dbReference type="SUPFAM" id="SSF81321">
    <property type="entry name" value="Family A G protein-coupled receptor-like"/>
    <property type="match status" value="2"/>
</dbReference>
<evidence type="ECO:0000256" key="3">
    <source>
        <dbReference type="ARBA" id="ARBA00022606"/>
    </source>
</evidence>
<evidence type="ECO:0000256" key="5">
    <source>
        <dbReference type="ARBA" id="ARBA00022725"/>
    </source>
</evidence>
<gene>
    <name evidence="16" type="ORF">U0070_023777</name>
</gene>
<dbReference type="PANTHER" id="PTHR24242:SF356">
    <property type="entry name" value="OLFACTORY RECEPTOR"/>
    <property type="match status" value="1"/>
</dbReference>
<feature type="transmembrane region" description="Helical" evidence="14">
    <location>
        <begin position="299"/>
        <end position="317"/>
    </location>
</feature>
<evidence type="ECO:0000259" key="15">
    <source>
        <dbReference type="PROSITE" id="PS50262"/>
    </source>
</evidence>
<dbReference type="PROSITE" id="PS00237">
    <property type="entry name" value="G_PROTEIN_RECEP_F1_1"/>
    <property type="match status" value="2"/>
</dbReference>
<comment type="caution">
    <text evidence="16">The sequence shown here is derived from an EMBL/GenBank/DDBJ whole genome shotgun (WGS) entry which is preliminary data.</text>
</comment>
<evidence type="ECO:0000256" key="9">
    <source>
        <dbReference type="ARBA" id="ARBA00023157"/>
    </source>
</evidence>
<evidence type="ECO:0000256" key="11">
    <source>
        <dbReference type="ARBA" id="ARBA00023180"/>
    </source>
</evidence>
<keyword evidence="12 13" id="KW-0807">Transducer</keyword>
<feature type="transmembrane region" description="Helical" evidence="14">
    <location>
        <begin position="193"/>
        <end position="212"/>
    </location>
</feature>
<proteinExistence type="inferred from homology"/>
<keyword evidence="4 13" id="KW-0812">Transmembrane</keyword>
<feature type="transmembrane region" description="Helical" evidence="14">
    <location>
        <begin position="120"/>
        <end position="141"/>
    </location>
</feature>
<evidence type="ECO:0000313" key="16">
    <source>
        <dbReference type="EMBL" id="KAK7803549.1"/>
    </source>
</evidence>
<feature type="domain" description="G-protein coupled receptors family 1 profile" evidence="15">
    <location>
        <begin position="1"/>
        <end position="210"/>
    </location>
</feature>
<accession>A0AAW0HNX0</accession>
<evidence type="ECO:0000256" key="2">
    <source>
        <dbReference type="ARBA" id="ARBA00022475"/>
    </source>
</evidence>
<keyword evidence="11" id="KW-0325">Glycoprotein</keyword>
<dbReference type="PRINTS" id="PR00237">
    <property type="entry name" value="GPCRRHODOPSN"/>
</dbReference>
<dbReference type="CDD" id="cd15224">
    <property type="entry name" value="7tmA_OR6B-like"/>
    <property type="match status" value="1"/>
</dbReference>
<dbReference type="PANTHER" id="PTHR24242">
    <property type="entry name" value="G-PROTEIN COUPLED RECEPTOR"/>
    <property type="match status" value="1"/>
</dbReference>
<comment type="similarity">
    <text evidence="13">Belongs to the G-protein coupled receptor 1 family.</text>
</comment>
<sequence length="546" mass="61446">MLDGFLLQRRHISFTGCMTQLYFFISLACTECVLLAAMAYDRYVAICHPLRYPVIMTTVYCIQLMALSYFSGFMVSVVKVYFISHVAFCGSNVMNHFFCDISPILKLACKDMSTAELVDFALAIVILVFPLITTVLSYVYIVSTILRIPSTQGRKKAFSTCASHLTVVIIYYTAMIFMYVRPRAIASFNSNKLISAVYAVLTPMLNPFIYCLRNQEVKNAIKKTLGGAMWKGNITNIREFILVGFPTAHWLQMLLFFIFLITYLFVLLENLVIIFTVWVTGSLHKPMYYFLGNMSFLEAWYISVTVPKMLAGFLFHPNTISFLGCMTQLYFFISLACTECVLLAAMAYDRYVAICWPLRYPVMMTTGFCVQLTISSWVSGFSISMAKVYFISRVAFCGNNILNHFFCDVSPILKLACMDLLMAERVDFALAIVILVFPLSATVLSYAFIVSTILNIPSATGQRKAFSTCASHLTVVVIFYTAVIFMYVRPRAIASFNSNKLISAIYAVFTPLLNPIIYCLRNKEVKDAIRKAIAGGRALSLGDSIS</sequence>
<feature type="transmembrane region" description="Helical" evidence="14">
    <location>
        <begin position="466"/>
        <end position="489"/>
    </location>
</feature>
<evidence type="ECO:0000256" key="1">
    <source>
        <dbReference type="ARBA" id="ARBA00004651"/>
    </source>
</evidence>
<dbReference type="FunFam" id="1.20.1070.10:FF:000001">
    <property type="entry name" value="Olfactory receptor"/>
    <property type="match status" value="2"/>
</dbReference>
<evidence type="ECO:0000256" key="6">
    <source>
        <dbReference type="ARBA" id="ARBA00022989"/>
    </source>
</evidence>
<dbReference type="InterPro" id="IPR017452">
    <property type="entry name" value="GPCR_Rhodpsn_7TM"/>
</dbReference>
<keyword evidence="8 14" id="KW-0472">Membrane</keyword>
<evidence type="ECO:0000256" key="14">
    <source>
        <dbReference type="SAM" id="Phobius"/>
    </source>
</evidence>
<keyword evidence="10 13" id="KW-0675">Receptor</keyword>
<feature type="transmembrane region" description="Helical" evidence="14">
    <location>
        <begin position="52"/>
        <end position="71"/>
    </location>
</feature>
<keyword evidence="17" id="KW-1185">Reference proteome</keyword>
<dbReference type="Proteomes" id="UP001488838">
    <property type="component" value="Unassembled WGS sequence"/>
</dbReference>
<dbReference type="InterPro" id="IPR050939">
    <property type="entry name" value="Olfactory_GPCR1"/>
</dbReference>
<evidence type="ECO:0000313" key="17">
    <source>
        <dbReference type="Proteomes" id="UP001488838"/>
    </source>
</evidence>